<evidence type="ECO:0000313" key="5">
    <source>
        <dbReference type="Proteomes" id="UP000293852"/>
    </source>
</evidence>
<sequence length="379" mass="40660">MTIVAHAHPFVIGVDTHAKKHALSILAAPVGEVVDNGEFPTTTAGIGRAIAWAGRRTRGGQDVLWVVECSATYGAQLANAVRAAGFQVVEAARMSARASRGVGKSDPLDARRIAAAVLPLETSRLRRLREGQGVRAALRVAIAARDTMSGERTAALNTLTALARVMDLGIDARKPLTTAQVLEASRWRTRAEDVAAATARAEAVRLARRVVELEDDLTENTKTLTDLLRQSPARVLLEMPGIGPVTAAVVMAAWSHPGRLRDEAAFASLAGVNPIPASSGNTVRHRLNRGGDRRLNQALHMAVVVRMRWDTETKAYVERRTAEGRTKREIRRNLKRYLARQVFRALTTASRTPAPTLTPATSTCGIGTSAGTVGEPSGF</sequence>
<gene>
    <name evidence="4" type="ORF">EV386_2374</name>
</gene>
<dbReference type="Pfam" id="PF01548">
    <property type="entry name" value="DEDD_Tnp_IS110"/>
    <property type="match status" value="1"/>
</dbReference>
<evidence type="ECO:0000256" key="1">
    <source>
        <dbReference type="SAM" id="Coils"/>
    </source>
</evidence>
<dbReference type="GO" id="GO:0004803">
    <property type="term" value="F:transposase activity"/>
    <property type="evidence" value="ECO:0007669"/>
    <property type="project" value="InterPro"/>
</dbReference>
<dbReference type="InterPro" id="IPR047650">
    <property type="entry name" value="Transpos_IS110"/>
</dbReference>
<evidence type="ECO:0000313" key="4">
    <source>
        <dbReference type="EMBL" id="RZS62057.1"/>
    </source>
</evidence>
<dbReference type="EMBL" id="SGWX01000001">
    <property type="protein sequence ID" value="RZS62057.1"/>
    <property type="molecule type" value="Genomic_DNA"/>
</dbReference>
<dbReference type="NCBIfam" id="NF033542">
    <property type="entry name" value="transpos_IS110"/>
    <property type="match status" value="1"/>
</dbReference>
<organism evidence="4 5">
    <name type="scientific">Xylanimonas ulmi</name>
    <dbReference type="NCBI Taxonomy" id="228973"/>
    <lineage>
        <taxon>Bacteria</taxon>
        <taxon>Bacillati</taxon>
        <taxon>Actinomycetota</taxon>
        <taxon>Actinomycetes</taxon>
        <taxon>Micrococcales</taxon>
        <taxon>Promicromonosporaceae</taxon>
        <taxon>Xylanimonas</taxon>
    </lineage>
</organism>
<feature type="domain" description="Transposase IS110-like N-terminal" evidence="2">
    <location>
        <begin position="12"/>
        <end position="162"/>
    </location>
</feature>
<keyword evidence="5" id="KW-1185">Reference proteome</keyword>
<accession>A0A4Q7M529</accession>
<dbReference type="PANTHER" id="PTHR33055">
    <property type="entry name" value="TRANSPOSASE FOR INSERTION SEQUENCE ELEMENT IS1111A"/>
    <property type="match status" value="1"/>
</dbReference>
<evidence type="ECO:0000259" key="2">
    <source>
        <dbReference type="Pfam" id="PF01548"/>
    </source>
</evidence>
<dbReference type="AlphaFoldDB" id="A0A4Q7M529"/>
<dbReference type="Proteomes" id="UP000293852">
    <property type="component" value="Unassembled WGS sequence"/>
</dbReference>
<dbReference type="InterPro" id="IPR002525">
    <property type="entry name" value="Transp_IS110-like_N"/>
</dbReference>
<protein>
    <submittedName>
        <fullName evidence="4">Transposase</fullName>
    </submittedName>
</protein>
<name>A0A4Q7M529_9MICO</name>
<feature type="coiled-coil region" evidence="1">
    <location>
        <begin position="196"/>
        <end position="230"/>
    </location>
</feature>
<evidence type="ECO:0000259" key="3">
    <source>
        <dbReference type="Pfam" id="PF02371"/>
    </source>
</evidence>
<dbReference type="RefSeq" id="WP_242607938.1">
    <property type="nucleotide sequence ID" value="NZ_SGWX01000001.1"/>
</dbReference>
<comment type="caution">
    <text evidence="4">The sequence shown here is derived from an EMBL/GenBank/DDBJ whole genome shotgun (WGS) entry which is preliminary data.</text>
</comment>
<proteinExistence type="predicted"/>
<feature type="domain" description="Transposase IS116/IS110/IS902 C-terminal" evidence="3">
    <location>
        <begin position="234"/>
        <end position="317"/>
    </location>
</feature>
<reference evidence="4 5" key="1">
    <citation type="submission" date="2019-02" db="EMBL/GenBank/DDBJ databases">
        <title>Sequencing the genomes of 1000 actinobacteria strains.</title>
        <authorList>
            <person name="Klenk H.-P."/>
        </authorList>
    </citation>
    <scope>NUCLEOTIDE SEQUENCE [LARGE SCALE GENOMIC DNA]</scope>
    <source>
        <strain evidence="4 5">DSM 16932</strain>
    </source>
</reference>
<dbReference type="Pfam" id="PF02371">
    <property type="entry name" value="Transposase_20"/>
    <property type="match status" value="1"/>
</dbReference>
<keyword evidence="1" id="KW-0175">Coiled coil</keyword>
<dbReference type="InterPro" id="IPR003346">
    <property type="entry name" value="Transposase_20"/>
</dbReference>
<dbReference type="PANTHER" id="PTHR33055:SF16">
    <property type="entry name" value="TRANSPOSASE FOR INSERTION SEQUENCE ELEMENT IS1547"/>
    <property type="match status" value="1"/>
</dbReference>
<dbReference type="GO" id="GO:0003677">
    <property type="term" value="F:DNA binding"/>
    <property type="evidence" value="ECO:0007669"/>
    <property type="project" value="InterPro"/>
</dbReference>
<dbReference type="GO" id="GO:0006313">
    <property type="term" value="P:DNA transposition"/>
    <property type="evidence" value="ECO:0007669"/>
    <property type="project" value="InterPro"/>
</dbReference>